<comment type="caution">
    <text evidence="3">The sequence shown here is derived from an EMBL/GenBank/DDBJ whole genome shotgun (WGS) entry which is preliminary data.</text>
</comment>
<dbReference type="PROSITE" id="PS51932">
    <property type="entry name" value="BMV"/>
    <property type="match status" value="1"/>
</dbReference>
<dbReference type="InterPro" id="IPR004992">
    <property type="entry name" value="EutN_CcmL"/>
</dbReference>
<gene>
    <name evidence="3" type="ORF">LCGC14_0304000</name>
</gene>
<accession>A0A0F9TPJ8</accession>
<evidence type="ECO:0000256" key="2">
    <source>
        <dbReference type="ARBA" id="ARBA00024446"/>
    </source>
</evidence>
<dbReference type="PANTHER" id="PTHR36539">
    <property type="entry name" value="ETHANOLAMINE UTILIZATION PROTEIN EUTN"/>
    <property type="match status" value="1"/>
</dbReference>
<dbReference type="Pfam" id="PF03319">
    <property type="entry name" value="EutN_CcmL"/>
    <property type="match status" value="1"/>
</dbReference>
<reference evidence="3" key="1">
    <citation type="journal article" date="2015" name="Nature">
        <title>Complex archaea that bridge the gap between prokaryotes and eukaryotes.</title>
        <authorList>
            <person name="Spang A."/>
            <person name="Saw J.H."/>
            <person name="Jorgensen S.L."/>
            <person name="Zaremba-Niedzwiedzka K."/>
            <person name="Martijn J."/>
            <person name="Lind A.E."/>
            <person name="van Eijk R."/>
            <person name="Schleper C."/>
            <person name="Guy L."/>
            <person name="Ettema T.J."/>
        </authorList>
    </citation>
    <scope>NUCLEOTIDE SEQUENCE</scope>
</reference>
<keyword evidence="2" id="KW-1283">Bacterial microcompartment</keyword>
<evidence type="ECO:0000313" key="3">
    <source>
        <dbReference type="EMBL" id="KKN82985.1"/>
    </source>
</evidence>
<dbReference type="EMBL" id="LAZR01000192">
    <property type="protein sequence ID" value="KKN82985.1"/>
    <property type="molecule type" value="Genomic_DNA"/>
</dbReference>
<proteinExistence type="predicted"/>
<dbReference type="GO" id="GO:0031469">
    <property type="term" value="C:bacterial microcompartment"/>
    <property type="evidence" value="ECO:0007669"/>
    <property type="project" value="UniProtKB-SubCell"/>
</dbReference>
<dbReference type="SUPFAM" id="SSF159133">
    <property type="entry name" value="EutN/CcmL-like"/>
    <property type="match status" value="1"/>
</dbReference>
<name>A0A0F9TPJ8_9ZZZZ</name>
<dbReference type="InterPro" id="IPR036677">
    <property type="entry name" value="EutN_CcmL_sf"/>
</dbReference>
<dbReference type="PANTHER" id="PTHR36539:SF1">
    <property type="entry name" value="BACTERIAL MICROCOMPARTMENT SHELL VERTEX PROTEIN EUTN"/>
    <property type="match status" value="1"/>
</dbReference>
<evidence type="ECO:0008006" key="4">
    <source>
        <dbReference type="Google" id="ProtNLM"/>
    </source>
</evidence>
<organism evidence="3">
    <name type="scientific">marine sediment metagenome</name>
    <dbReference type="NCBI Taxonomy" id="412755"/>
    <lineage>
        <taxon>unclassified sequences</taxon>
        <taxon>metagenomes</taxon>
        <taxon>ecological metagenomes</taxon>
    </lineage>
</organism>
<dbReference type="Gene3D" id="2.40.50.220">
    <property type="entry name" value="EutN/Ccml"/>
    <property type="match status" value="1"/>
</dbReference>
<comment type="subcellular location">
    <subcellularLocation>
        <location evidence="1">Bacterial microcompartment</location>
    </subcellularLocation>
</comment>
<evidence type="ECO:0000256" key="1">
    <source>
        <dbReference type="ARBA" id="ARBA00024322"/>
    </source>
</evidence>
<sequence length="103" mass="10912">MFIAKVNGNVVATQKIQAMSGRKLLIVEPLQVDEKTKKMKPTGRCLVAVDSIGAGTDDTVLVTQGSSARMTEITSDSPVDCVIIGIIDTITALGEQVYSKEAT</sequence>
<dbReference type="CDD" id="cd01614">
    <property type="entry name" value="EutN_CcmL"/>
    <property type="match status" value="1"/>
</dbReference>
<protein>
    <recommendedName>
        <fullName evidence="4">Ethanolamine utilization protein EutN/carboxysome structural protein Ccml</fullName>
    </recommendedName>
</protein>
<dbReference type="AlphaFoldDB" id="A0A0F9TPJ8"/>